<dbReference type="HAMAP" id="MF_01940">
    <property type="entry name" value="RNA_CPDase"/>
    <property type="match status" value="1"/>
</dbReference>
<dbReference type="GO" id="GO:0008664">
    <property type="term" value="F:RNA 2',3'-cyclic 3'-phosphodiesterase activity"/>
    <property type="evidence" value="ECO:0007669"/>
    <property type="project" value="UniProtKB-EC"/>
</dbReference>
<dbReference type="PANTHER" id="PTHR35561">
    <property type="entry name" value="RNA 2',3'-CYCLIC PHOSPHODIESTERASE"/>
    <property type="match status" value="1"/>
</dbReference>
<dbReference type="AlphaFoldDB" id="A0A0A5GDZ4"/>
<organism evidence="4 5">
    <name type="scientific">Pontibacillus halophilus JSM 076056 = DSM 19796</name>
    <dbReference type="NCBI Taxonomy" id="1385510"/>
    <lineage>
        <taxon>Bacteria</taxon>
        <taxon>Bacillati</taxon>
        <taxon>Bacillota</taxon>
        <taxon>Bacilli</taxon>
        <taxon>Bacillales</taxon>
        <taxon>Bacillaceae</taxon>
        <taxon>Pontibacillus</taxon>
    </lineage>
</organism>
<dbReference type="OrthoDB" id="9789350at2"/>
<evidence type="ECO:0000259" key="3">
    <source>
        <dbReference type="Pfam" id="PF02834"/>
    </source>
</evidence>
<dbReference type="EC" id="3.1.4.58" evidence="2"/>
<sequence>MHYFIGIRTVGSEHEWLQTAQKDIKRQLPMKQFVHPEDFHITLKFLSECTEEVVEELIQRLGEIEQRAFALTLKGIGSFGNPTTPRVIWGGVEENEQLTMLHEQVVRCCETFGSPQEDRPYRPHITLAKRWGGDRALSLPFSGIEIVEGKSKHWVTEFTLFRIHPNRSPKYETVQTFQLQ</sequence>
<evidence type="ECO:0000313" key="5">
    <source>
        <dbReference type="Proteomes" id="UP000030528"/>
    </source>
</evidence>
<gene>
    <name evidence="4" type="ORF">N781_09230</name>
</gene>
<proteinExistence type="inferred from homology"/>
<dbReference type="PANTHER" id="PTHR35561:SF1">
    <property type="entry name" value="RNA 2',3'-CYCLIC PHOSPHODIESTERASE"/>
    <property type="match status" value="1"/>
</dbReference>
<keyword evidence="1 2" id="KW-0378">Hydrolase</keyword>
<feature type="domain" description="Phosphoesterase HXTX" evidence="3">
    <location>
        <begin position="15"/>
        <end position="89"/>
    </location>
</feature>
<dbReference type="SUPFAM" id="SSF55144">
    <property type="entry name" value="LigT-like"/>
    <property type="match status" value="1"/>
</dbReference>
<dbReference type="Gene3D" id="3.90.1140.10">
    <property type="entry name" value="Cyclic phosphodiesterase"/>
    <property type="match status" value="1"/>
</dbReference>
<dbReference type="InterPro" id="IPR009097">
    <property type="entry name" value="Cyclic_Pdiesterase"/>
</dbReference>
<dbReference type="GO" id="GO:0004113">
    <property type="term" value="F:2',3'-cyclic-nucleotide 3'-phosphodiesterase activity"/>
    <property type="evidence" value="ECO:0007669"/>
    <property type="project" value="InterPro"/>
</dbReference>
<dbReference type="InterPro" id="IPR004175">
    <property type="entry name" value="RNA_CPDase"/>
</dbReference>
<name>A0A0A5GDZ4_9BACI</name>
<dbReference type="eggNOG" id="COG1514">
    <property type="taxonomic scope" value="Bacteria"/>
</dbReference>
<comment type="caution">
    <text evidence="4">The sequence shown here is derived from an EMBL/GenBank/DDBJ whole genome shotgun (WGS) entry which is preliminary data.</text>
</comment>
<feature type="active site" description="Proton donor" evidence="2">
    <location>
        <position position="40"/>
    </location>
</feature>
<keyword evidence="5" id="KW-1185">Reference proteome</keyword>
<dbReference type="RefSeq" id="WP_026801749.1">
    <property type="nucleotide sequence ID" value="NZ_AULI01000023.1"/>
</dbReference>
<feature type="short sequence motif" description="HXTX 2" evidence="2">
    <location>
        <begin position="124"/>
        <end position="127"/>
    </location>
</feature>
<dbReference type="STRING" id="1385510.GCA_000425205_03572"/>
<dbReference type="EMBL" id="AVPE01000023">
    <property type="protein sequence ID" value="KGX89423.1"/>
    <property type="molecule type" value="Genomic_DNA"/>
</dbReference>
<dbReference type="Proteomes" id="UP000030528">
    <property type="component" value="Unassembled WGS sequence"/>
</dbReference>
<protein>
    <recommendedName>
        <fullName evidence="2">RNA 2',3'-cyclic phosphodiesterase</fullName>
        <shortName evidence="2">RNA 2',3'-CPDase</shortName>
        <ecNumber evidence="2">3.1.4.58</ecNumber>
    </recommendedName>
</protein>
<feature type="short sequence motif" description="HXTX 1" evidence="2">
    <location>
        <begin position="40"/>
        <end position="43"/>
    </location>
</feature>
<accession>A0A0A5GDZ4</accession>
<reference evidence="4 5" key="1">
    <citation type="submission" date="2013-08" db="EMBL/GenBank/DDBJ databases">
        <authorList>
            <person name="Huang J."/>
            <person name="Wang G."/>
        </authorList>
    </citation>
    <scope>NUCLEOTIDE SEQUENCE [LARGE SCALE GENOMIC DNA]</scope>
    <source>
        <strain evidence="4 5">JSM 076056</strain>
    </source>
</reference>
<comment type="similarity">
    <text evidence="2">Belongs to the 2H phosphoesterase superfamily. ThpR family.</text>
</comment>
<evidence type="ECO:0000313" key="4">
    <source>
        <dbReference type="EMBL" id="KGX89423.1"/>
    </source>
</evidence>
<comment type="catalytic activity">
    <reaction evidence="2">
        <text>a 3'-end 2',3'-cyclophospho-ribonucleotide-RNA + H2O = a 3'-end 2'-phospho-ribonucleotide-RNA + H(+)</text>
        <dbReference type="Rhea" id="RHEA:11828"/>
        <dbReference type="Rhea" id="RHEA-COMP:10464"/>
        <dbReference type="Rhea" id="RHEA-COMP:17353"/>
        <dbReference type="ChEBI" id="CHEBI:15377"/>
        <dbReference type="ChEBI" id="CHEBI:15378"/>
        <dbReference type="ChEBI" id="CHEBI:83064"/>
        <dbReference type="ChEBI" id="CHEBI:173113"/>
        <dbReference type="EC" id="3.1.4.58"/>
    </reaction>
</comment>
<evidence type="ECO:0000256" key="1">
    <source>
        <dbReference type="ARBA" id="ARBA00022801"/>
    </source>
</evidence>
<comment type="function">
    <text evidence="2">Hydrolyzes RNA 2',3'-cyclic phosphodiester to an RNA 2'-phosphomonoester.</text>
</comment>
<evidence type="ECO:0000256" key="2">
    <source>
        <dbReference type="HAMAP-Rule" id="MF_01940"/>
    </source>
</evidence>
<dbReference type="InterPro" id="IPR014051">
    <property type="entry name" value="Phosphoesterase_HXTX"/>
</dbReference>
<dbReference type="NCBIfam" id="TIGR02258">
    <property type="entry name" value="2_5_ligase"/>
    <property type="match status" value="1"/>
</dbReference>
<dbReference type="Pfam" id="PF02834">
    <property type="entry name" value="LigT_PEase"/>
    <property type="match status" value="1"/>
</dbReference>
<feature type="active site" description="Proton acceptor" evidence="2">
    <location>
        <position position="124"/>
    </location>
</feature>